<feature type="region of interest" description="Disordered" evidence="4">
    <location>
        <begin position="176"/>
        <end position="195"/>
    </location>
</feature>
<dbReference type="Proteomes" id="UP000250321">
    <property type="component" value="Unassembled WGS sequence"/>
</dbReference>
<organism evidence="5 6">
    <name type="scientific">Prunus yedoensis var. nudiflora</name>
    <dbReference type="NCBI Taxonomy" id="2094558"/>
    <lineage>
        <taxon>Eukaryota</taxon>
        <taxon>Viridiplantae</taxon>
        <taxon>Streptophyta</taxon>
        <taxon>Embryophyta</taxon>
        <taxon>Tracheophyta</taxon>
        <taxon>Spermatophyta</taxon>
        <taxon>Magnoliopsida</taxon>
        <taxon>eudicotyledons</taxon>
        <taxon>Gunneridae</taxon>
        <taxon>Pentapetalae</taxon>
        <taxon>rosids</taxon>
        <taxon>fabids</taxon>
        <taxon>Rosales</taxon>
        <taxon>Rosaceae</taxon>
        <taxon>Amygdaloideae</taxon>
        <taxon>Amygdaleae</taxon>
        <taxon>Prunus</taxon>
    </lineage>
</organism>
<keyword evidence="3" id="KW-0442">Lipid degradation</keyword>
<keyword evidence="2" id="KW-0378">Hydrolase</keyword>
<evidence type="ECO:0000256" key="3">
    <source>
        <dbReference type="ARBA" id="ARBA00022963"/>
    </source>
</evidence>
<evidence type="ECO:0000256" key="2">
    <source>
        <dbReference type="ARBA" id="ARBA00022801"/>
    </source>
</evidence>
<dbReference type="PANTHER" id="PTHR32241">
    <property type="entry name" value="PATATIN-LIKE PROTEIN 6"/>
    <property type="match status" value="1"/>
</dbReference>
<dbReference type="GO" id="GO:0016042">
    <property type="term" value="P:lipid catabolic process"/>
    <property type="evidence" value="ECO:0007669"/>
    <property type="project" value="UniProtKB-KW"/>
</dbReference>
<dbReference type="STRING" id="2094558.A0A314YIF6"/>
<sequence>MAVDGGIAMNNPTAAAITHVLNNKQEFPFCNGVEDLLVVSLGNGESELGNLSPSGCLKIAGEGASDLVDQAVSMAFGQSRASNYVRVQANGIISKMQGGLQASDKNKNKNKKIDMLALTEEMLAQKNVEAVLFKGKKMVESTNVEKLEMFAGELIKEEERRKTCFLPTVVLKQTCSTSPSRTSSATTLSTMSSSC</sequence>
<dbReference type="PANTHER" id="PTHR32241:SF12">
    <property type="entry name" value="OS03G0784100 PROTEIN"/>
    <property type="match status" value="1"/>
</dbReference>
<comment type="similarity">
    <text evidence="1">Belongs to the patatin family.</text>
</comment>
<accession>A0A314YIF6</accession>
<comment type="caution">
    <text evidence="5">The sequence shown here is derived from an EMBL/GenBank/DDBJ whole genome shotgun (WGS) entry which is preliminary data.</text>
</comment>
<protein>
    <submittedName>
        <fullName evidence="5">Patatin-like protein 3</fullName>
    </submittedName>
</protein>
<dbReference type="GO" id="GO:0016787">
    <property type="term" value="F:hydrolase activity"/>
    <property type="evidence" value="ECO:0007669"/>
    <property type="project" value="UniProtKB-KW"/>
</dbReference>
<gene>
    <name evidence="5" type="ORF">Pyn_31692</name>
</gene>
<evidence type="ECO:0000313" key="6">
    <source>
        <dbReference type="Proteomes" id="UP000250321"/>
    </source>
</evidence>
<evidence type="ECO:0000256" key="4">
    <source>
        <dbReference type="SAM" id="MobiDB-lite"/>
    </source>
</evidence>
<name>A0A314YIF6_PRUYE</name>
<keyword evidence="3" id="KW-0443">Lipid metabolism</keyword>
<proteinExistence type="inferred from homology"/>
<evidence type="ECO:0000313" key="5">
    <source>
        <dbReference type="EMBL" id="PQQ04941.1"/>
    </source>
</evidence>
<evidence type="ECO:0000256" key="1">
    <source>
        <dbReference type="ARBA" id="ARBA00010240"/>
    </source>
</evidence>
<dbReference type="OrthoDB" id="630895at2759"/>
<dbReference type="EMBL" id="PJQY01001175">
    <property type="protein sequence ID" value="PQQ04941.1"/>
    <property type="molecule type" value="Genomic_DNA"/>
</dbReference>
<reference evidence="5 6" key="1">
    <citation type="submission" date="2018-02" db="EMBL/GenBank/DDBJ databases">
        <title>Draft genome of wild Prunus yedoensis var. nudiflora.</title>
        <authorList>
            <person name="Baek S."/>
            <person name="Kim J.-H."/>
            <person name="Choi K."/>
            <person name="Kim G.-B."/>
            <person name="Cho A."/>
            <person name="Jang H."/>
            <person name="Shin C.-H."/>
            <person name="Yu H.-J."/>
            <person name="Mun J.-H."/>
        </authorList>
    </citation>
    <scope>NUCLEOTIDE SEQUENCE [LARGE SCALE GENOMIC DNA]</scope>
    <source>
        <strain evidence="6">cv. Jeju island</strain>
        <tissue evidence="5">Leaf</tissue>
    </source>
</reference>
<dbReference type="Gene3D" id="3.40.1090.10">
    <property type="entry name" value="Cytosolic phospholipase A2 catalytic domain"/>
    <property type="match status" value="1"/>
</dbReference>
<keyword evidence="6" id="KW-1185">Reference proteome</keyword>
<dbReference type="AlphaFoldDB" id="A0A314YIF6"/>